<protein>
    <submittedName>
        <fullName evidence="2">Repat2</fullName>
    </submittedName>
</protein>
<name>A8QVZ3_SPOEX</name>
<reference evidence="2" key="1">
    <citation type="journal article" date="2007" name="Insect Biochem. Mol. Biol.">
        <title>REPAT, a new family of proteins induced by bacterial toxins and baculovirus infection in Spodoptera exigua.</title>
        <authorList>
            <person name="Herrero S."/>
            <person name="Ansems M."/>
            <person name="Van Oers M.M."/>
            <person name="Vlak J.M."/>
            <person name="Bakker P.L."/>
            <person name="de Maagd R.A."/>
        </authorList>
    </citation>
    <scope>NUCLEOTIDE SEQUENCE</scope>
</reference>
<dbReference type="PROSITE" id="PS51257">
    <property type="entry name" value="PROKAR_LIPOPROTEIN"/>
    <property type="match status" value="1"/>
</dbReference>
<proteinExistence type="evidence at transcript level"/>
<evidence type="ECO:0000313" key="2">
    <source>
        <dbReference type="EMBL" id="ABO64232.1"/>
    </source>
</evidence>
<dbReference type="EMBL" id="EF153741">
    <property type="protein sequence ID" value="ABO64232.1"/>
    <property type="molecule type" value="mRNA"/>
</dbReference>
<accession>A8QVZ3</accession>
<feature type="chain" id="PRO_5002728357" evidence="1">
    <location>
        <begin position="19"/>
        <end position="135"/>
    </location>
</feature>
<keyword evidence="1" id="KW-0732">Signal</keyword>
<sequence length="135" mass="14460">MRSFIIITVLSALAACYGTVLPSEEKVSRGYTMIYDDMSPDGRIASSVELESISDGYVLLSWGALKAPAVAGQIQYISKVYNAEPGNTISSVVITHNIPPALVLRTPLGRNSSKVSITSYRGQGINATISTYGRE</sequence>
<dbReference type="AlphaFoldDB" id="A8QVZ3"/>
<evidence type="ECO:0000256" key="1">
    <source>
        <dbReference type="SAM" id="SignalP"/>
    </source>
</evidence>
<feature type="signal peptide" evidence="1">
    <location>
        <begin position="1"/>
        <end position="18"/>
    </location>
</feature>
<organism evidence="2">
    <name type="scientific">Spodoptera exigua</name>
    <name type="common">Beet armyworm</name>
    <name type="synonym">Noctua fulgens</name>
    <dbReference type="NCBI Taxonomy" id="7107"/>
    <lineage>
        <taxon>Eukaryota</taxon>
        <taxon>Metazoa</taxon>
        <taxon>Ecdysozoa</taxon>
        <taxon>Arthropoda</taxon>
        <taxon>Hexapoda</taxon>
        <taxon>Insecta</taxon>
        <taxon>Pterygota</taxon>
        <taxon>Neoptera</taxon>
        <taxon>Endopterygota</taxon>
        <taxon>Lepidoptera</taxon>
        <taxon>Glossata</taxon>
        <taxon>Ditrysia</taxon>
        <taxon>Noctuoidea</taxon>
        <taxon>Noctuidae</taxon>
        <taxon>Amphipyrinae</taxon>
        <taxon>Spodoptera</taxon>
    </lineage>
</organism>